<dbReference type="PRINTS" id="PR01862">
    <property type="entry name" value="BCL2FAMILY"/>
</dbReference>
<evidence type="ECO:0000256" key="3">
    <source>
        <dbReference type="SAM" id="Phobius"/>
    </source>
</evidence>
<keyword evidence="6" id="KW-1185">Reference proteome</keyword>
<evidence type="ECO:0000256" key="1">
    <source>
        <dbReference type="ARBA" id="ARBA00009458"/>
    </source>
</evidence>
<protein>
    <recommendedName>
        <fullName evidence="4">Bcl-2 Bcl-2 homology region 1-3 domain-containing protein</fullName>
    </recommendedName>
</protein>
<organism evidence="5 6">
    <name type="scientific">Calidris pygmaea</name>
    <name type="common">Spoon-billed sandpiper</name>
    <dbReference type="NCBI Taxonomy" id="425635"/>
    <lineage>
        <taxon>Eukaryota</taxon>
        <taxon>Metazoa</taxon>
        <taxon>Chordata</taxon>
        <taxon>Craniata</taxon>
        <taxon>Vertebrata</taxon>
        <taxon>Euteleostomi</taxon>
        <taxon>Archelosauria</taxon>
        <taxon>Archosauria</taxon>
        <taxon>Dinosauria</taxon>
        <taxon>Saurischia</taxon>
        <taxon>Theropoda</taxon>
        <taxon>Coelurosauria</taxon>
        <taxon>Aves</taxon>
        <taxon>Neognathae</taxon>
        <taxon>Neoaves</taxon>
        <taxon>Charadriiformes</taxon>
        <taxon>Scolopacidae</taxon>
        <taxon>Calidris</taxon>
    </lineage>
</organism>
<keyword evidence="3" id="KW-1133">Transmembrane helix</keyword>
<dbReference type="PROSITE" id="PS50062">
    <property type="entry name" value="BCL2_FAMILY"/>
    <property type="match status" value="1"/>
</dbReference>
<dbReference type="GO" id="GO:0051400">
    <property type="term" value="F:BH domain binding"/>
    <property type="evidence" value="ECO:0007669"/>
    <property type="project" value="TreeGrafter"/>
</dbReference>
<dbReference type="GO" id="GO:0008630">
    <property type="term" value="P:intrinsic apoptotic signaling pathway in response to DNA damage"/>
    <property type="evidence" value="ECO:0007669"/>
    <property type="project" value="TreeGrafter"/>
</dbReference>
<dbReference type="SUPFAM" id="SSF56854">
    <property type="entry name" value="Bcl-2 inhibitors of programmed cell death"/>
    <property type="match status" value="1"/>
</dbReference>
<dbReference type="InterPro" id="IPR026298">
    <property type="entry name" value="Bcl-2_fam"/>
</dbReference>
<feature type="transmembrane region" description="Helical" evidence="3">
    <location>
        <begin position="206"/>
        <end position="225"/>
    </location>
</feature>
<dbReference type="Ensembl" id="ENSCPGT00000018529.1">
    <property type="protein sequence ID" value="ENSCPGP00000016946.1"/>
    <property type="gene ID" value="ENSCPGG00000011882.1"/>
</dbReference>
<keyword evidence="3" id="KW-0812">Transmembrane</keyword>
<accession>A0A8C3K3A8</accession>
<feature type="transmembrane region" description="Helical" evidence="3">
    <location>
        <begin position="231"/>
        <end position="251"/>
    </location>
</feature>
<evidence type="ECO:0000256" key="2">
    <source>
        <dbReference type="ARBA" id="ARBA00022703"/>
    </source>
</evidence>
<dbReference type="CDD" id="cd06845">
    <property type="entry name" value="Bcl-2_like"/>
    <property type="match status" value="1"/>
</dbReference>
<dbReference type="Pfam" id="PF00452">
    <property type="entry name" value="Bcl-2"/>
    <property type="match status" value="1"/>
</dbReference>
<dbReference type="InterPro" id="IPR002475">
    <property type="entry name" value="Bcl2-like"/>
</dbReference>
<dbReference type="SMART" id="SM00337">
    <property type="entry name" value="BCL"/>
    <property type="match status" value="1"/>
</dbReference>
<dbReference type="GO" id="GO:0042981">
    <property type="term" value="P:regulation of apoptotic process"/>
    <property type="evidence" value="ECO:0007669"/>
    <property type="project" value="InterPro"/>
</dbReference>
<dbReference type="GO" id="GO:0097192">
    <property type="term" value="P:extrinsic apoptotic signaling pathway in absence of ligand"/>
    <property type="evidence" value="ECO:0007669"/>
    <property type="project" value="TreeGrafter"/>
</dbReference>
<dbReference type="InterPro" id="IPR046371">
    <property type="entry name" value="Bcl-2_BH1-3"/>
</dbReference>
<dbReference type="InterPro" id="IPR036834">
    <property type="entry name" value="Bcl-2-like_sf"/>
</dbReference>
<comment type="similarity">
    <text evidence="1">Belongs to the Bcl-2 family.</text>
</comment>
<dbReference type="Gene3D" id="1.10.437.10">
    <property type="entry name" value="Blc2-like"/>
    <property type="match status" value="1"/>
</dbReference>
<feature type="domain" description="Bcl-2 Bcl-2 homology region 1-3" evidence="4">
    <location>
        <begin position="37"/>
        <end position="132"/>
    </location>
</feature>
<sequence>MVKSSRNPQAVALSQEELGGDPQSPPNSFIQLLIKCLCRTGGDLDQNTELQSLIKKVEGESPKEVFFKVAKGMFADGKFNWGRVTAFFYFASKLAVKALCKNIPQVVKNIMGCAMEFLRSRLLGWIKDKGGWVPRLLWHQQQENRSRRRWQSPHWSPHRLYRSHHRSPHQSRHWSCHRSRHHRRHRSRHWSPHRSPHRSLHRQEDVVVGLGVWVFLGGPPAGMVLTHPPPLLPHLLCLPGGLGTIIVLGICR</sequence>
<proteinExistence type="inferred from homology"/>
<dbReference type="GO" id="GO:0015267">
    <property type="term" value="F:channel activity"/>
    <property type="evidence" value="ECO:0007669"/>
    <property type="project" value="TreeGrafter"/>
</dbReference>
<reference evidence="5" key="2">
    <citation type="submission" date="2025-09" db="UniProtKB">
        <authorList>
            <consortium name="Ensembl"/>
        </authorList>
    </citation>
    <scope>IDENTIFICATION</scope>
</reference>
<reference evidence="5" key="1">
    <citation type="submission" date="2025-08" db="UniProtKB">
        <authorList>
            <consortium name="Ensembl"/>
        </authorList>
    </citation>
    <scope>IDENTIFICATION</scope>
</reference>
<keyword evidence="3" id="KW-0472">Membrane</keyword>
<dbReference type="GO" id="GO:0008053">
    <property type="term" value="P:mitochondrial fusion"/>
    <property type="evidence" value="ECO:0007669"/>
    <property type="project" value="TreeGrafter"/>
</dbReference>
<evidence type="ECO:0000313" key="5">
    <source>
        <dbReference type="Ensembl" id="ENSCPGP00000016946.1"/>
    </source>
</evidence>
<dbReference type="GO" id="GO:0005741">
    <property type="term" value="C:mitochondrial outer membrane"/>
    <property type="evidence" value="ECO:0007669"/>
    <property type="project" value="TreeGrafter"/>
</dbReference>
<dbReference type="Proteomes" id="UP000694419">
    <property type="component" value="Unplaced"/>
</dbReference>
<evidence type="ECO:0000259" key="4">
    <source>
        <dbReference type="SMART" id="SM00337"/>
    </source>
</evidence>
<name>A0A8C3K3A8_9CHAR</name>
<evidence type="ECO:0000313" key="6">
    <source>
        <dbReference type="Proteomes" id="UP000694419"/>
    </source>
</evidence>
<dbReference type="AlphaFoldDB" id="A0A8C3K3A8"/>
<keyword evidence="2" id="KW-0053">Apoptosis</keyword>
<dbReference type="PANTHER" id="PTHR11256:SF42">
    <property type="entry name" value="APOPTOSIS REGULATOR BAX"/>
    <property type="match status" value="1"/>
</dbReference>
<dbReference type="PANTHER" id="PTHR11256">
    <property type="entry name" value="BCL-2 RELATED"/>
    <property type="match status" value="1"/>
</dbReference>
<dbReference type="GO" id="GO:0001836">
    <property type="term" value="P:release of cytochrome c from mitochondria"/>
    <property type="evidence" value="ECO:0007669"/>
    <property type="project" value="TreeGrafter"/>
</dbReference>